<proteinExistence type="predicted"/>
<evidence type="ECO:0000313" key="3">
    <source>
        <dbReference type="Proteomes" id="UP001642409"/>
    </source>
</evidence>
<evidence type="ECO:0000313" key="1">
    <source>
        <dbReference type="EMBL" id="CAI9941486.1"/>
    </source>
</evidence>
<reference evidence="2 3" key="2">
    <citation type="submission" date="2024-07" db="EMBL/GenBank/DDBJ databases">
        <authorList>
            <person name="Akdeniz Z."/>
        </authorList>
    </citation>
    <scope>NUCLEOTIDE SEQUENCE [LARGE SCALE GENOMIC DNA]</scope>
</reference>
<dbReference type="EMBL" id="CAXDID020000099">
    <property type="protein sequence ID" value="CAL6025482.1"/>
    <property type="molecule type" value="Genomic_DNA"/>
</dbReference>
<dbReference type="Proteomes" id="UP001642409">
    <property type="component" value="Unassembled WGS sequence"/>
</dbReference>
<accession>A0AA86U6S0</accession>
<protein>
    <submittedName>
        <fullName evidence="2">Hypothetical_protein</fullName>
    </submittedName>
</protein>
<keyword evidence="3" id="KW-1185">Reference proteome</keyword>
<dbReference type="AlphaFoldDB" id="A0AA86U6S0"/>
<sequence>MHIIKISAALAIVVKVVKYRLLSLSQLHLLARKAHDYLIILTQEFLIVMQIRLKLLRYYSQFDILFQTMTCAKSNQFPGLSIEIRSQLYSAIQQFLHLVSRCINQPRNLEIVINQIIPQFLDQLILRIWSITIYQRLSHISLIFKRNVSNIYGQEVHLMRSDAFRLNSTHTIICCITNVNTSYFHLNNSAKIVVFPDTHLSLLFHKVLGDLLFPRVFLSIFYLFSFYQFIKQIFLLATENQFPNSDDAKNGSFNACEFMQVKAAHFVGPTLINELLLQQTTMPRFCVDYQDRRVFYKSIAVVLVQDNNVFLISF</sequence>
<organism evidence="1">
    <name type="scientific">Hexamita inflata</name>
    <dbReference type="NCBI Taxonomy" id="28002"/>
    <lineage>
        <taxon>Eukaryota</taxon>
        <taxon>Metamonada</taxon>
        <taxon>Diplomonadida</taxon>
        <taxon>Hexamitidae</taxon>
        <taxon>Hexamitinae</taxon>
        <taxon>Hexamita</taxon>
    </lineage>
</organism>
<reference evidence="1" key="1">
    <citation type="submission" date="2023-06" db="EMBL/GenBank/DDBJ databases">
        <authorList>
            <person name="Kurt Z."/>
        </authorList>
    </citation>
    <scope>NUCLEOTIDE SEQUENCE</scope>
</reference>
<name>A0AA86U6S0_9EUKA</name>
<evidence type="ECO:0000313" key="2">
    <source>
        <dbReference type="EMBL" id="CAL6025482.1"/>
    </source>
</evidence>
<comment type="caution">
    <text evidence="1">The sequence shown here is derived from an EMBL/GenBank/DDBJ whole genome shotgun (WGS) entry which is preliminary data.</text>
</comment>
<gene>
    <name evidence="1" type="ORF">HINF_LOCUS29131</name>
    <name evidence="2" type="ORF">HINF_LOCUS30320</name>
</gene>
<dbReference type="EMBL" id="CATOUU010000694">
    <property type="protein sequence ID" value="CAI9941486.1"/>
    <property type="molecule type" value="Genomic_DNA"/>
</dbReference>